<dbReference type="Proteomes" id="UP000270487">
    <property type="component" value="Chromosome"/>
</dbReference>
<name>A0A3S5F165_SERFO</name>
<dbReference type="Pfam" id="PF00419">
    <property type="entry name" value="Fimbrial"/>
    <property type="match status" value="1"/>
</dbReference>
<protein>
    <submittedName>
        <fullName evidence="2">Putative minor fimbrial subunit StfF</fullName>
    </submittedName>
</protein>
<feature type="domain" description="Fimbrial-type adhesion" evidence="1">
    <location>
        <begin position="43"/>
        <end position="175"/>
    </location>
</feature>
<gene>
    <name evidence="2" type="ORF">NCTC13193_00204</name>
</gene>
<dbReference type="InterPro" id="IPR050263">
    <property type="entry name" value="Bact_Fimbrial_Adh_Pro"/>
</dbReference>
<dbReference type="PANTHER" id="PTHR33420:SF33">
    <property type="entry name" value="MINOR FIMBRIAL SUBUNIT"/>
    <property type="match status" value="1"/>
</dbReference>
<dbReference type="GO" id="GO:0009289">
    <property type="term" value="C:pilus"/>
    <property type="evidence" value="ECO:0007669"/>
    <property type="project" value="InterPro"/>
</dbReference>
<organism evidence="2 3">
    <name type="scientific">Serratia fonticola</name>
    <dbReference type="NCBI Taxonomy" id="47917"/>
    <lineage>
        <taxon>Bacteria</taxon>
        <taxon>Pseudomonadati</taxon>
        <taxon>Pseudomonadota</taxon>
        <taxon>Gammaproteobacteria</taxon>
        <taxon>Enterobacterales</taxon>
        <taxon>Yersiniaceae</taxon>
        <taxon>Serratia</taxon>
    </lineage>
</organism>
<dbReference type="EMBL" id="LR134492">
    <property type="protein sequence ID" value="VEI62122.1"/>
    <property type="molecule type" value="Genomic_DNA"/>
</dbReference>
<dbReference type="GeneID" id="30320308"/>
<dbReference type="PANTHER" id="PTHR33420">
    <property type="entry name" value="FIMBRIAL SUBUNIT ELFA-RELATED"/>
    <property type="match status" value="1"/>
</dbReference>
<dbReference type="Gene3D" id="2.60.40.1090">
    <property type="entry name" value="Fimbrial-type adhesion domain"/>
    <property type="match status" value="1"/>
</dbReference>
<evidence type="ECO:0000259" key="1">
    <source>
        <dbReference type="Pfam" id="PF00419"/>
    </source>
</evidence>
<sequence>MERHTYRRSAQAGIVALLCALMVIGLSIEVAQADQVGGSVTVKFHGTLKRKPCHIDNDGDIYVHFGNVGINKVDGQHYIQPIPYTLTCEEPDPSLTLLLYVMGTQSSFDSSALKTNANGLGIQILQNGTPLDINKALTINYSNPPTLQAVPVKQGGVKLPKQNFSVTATLLAEYQ</sequence>
<dbReference type="GO" id="GO:0043709">
    <property type="term" value="P:cell adhesion involved in single-species biofilm formation"/>
    <property type="evidence" value="ECO:0007669"/>
    <property type="project" value="TreeGrafter"/>
</dbReference>
<accession>A0A3S5F165</accession>
<dbReference type="InterPro" id="IPR036937">
    <property type="entry name" value="Adhesion_dom_fimbrial_sf"/>
</dbReference>
<proteinExistence type="predicted"/>
<dbReference type="InterPro" id="IPR000259">
    <property type="entry name" value="Adhesion_dom_fimbrial"/>
</dbReference>
<dbReference type="RefSeq" id="WP_024484213.1">
    <property type="nucleotide sequence ID" value="NZ_CAMKUH010000007.1"/>
</dbReference>
<evidence type="ECO:0000313" key="3">
    <source>
        <dbReference type="Proteomes" id="UP000270487"/>
    </source>
</evidence>
<evidence type="ECO:0000313" key="2">
    <source>
        <dbReference type="EMBL" id="VEI62122.1"/>
    </source>
</evidence>
<dbReference type="SUPFAM" id="SSF49401">
    <property type="entry name" value="Bacterial adhesins"/>
    <property type="match status" value="1"/>
</dbReference>
<dbReference type="AlphaFoldDB" id="A0A3S5F165"/>
<dbReference type="InterPro" id="IPR008966">
    <property type="entry name" value="Adhesion_dom_sf"/>
</dbReference>
<reference evidence="2 3" key="1">
    <citation type="submission" date="2018-12" db="EMBL/GenBank/DDBJ databases">
        <authorList>
            <consortium name="Pathogen Informatics"/>
        </authorList>
    </citation>
    <scope>NUCLEOTIDE SEQUENCE [LARGE SCALE GENOMIC DNA]</scope>
    <source>
        <strain evidence="2 3">NCTC13193</strain>
    </source>
</reference>